<sequence>MNELIAYILHFGKLTKDQIDLITQRATELTLAKDAYFSEAGKIPRQVGSLAKKQIRKREKFPGKQKESGLRHSLFKILLLRLAAFEGHRFAHGGIVVVHD</sequence>
<organism evidence="1 2">
    <name type="scientific">Chitinophaga horti</name>
    <dbReference type="NCBI Taxonomy" id="2920382"/>
    <lineage>
        <taxon>Bacteria</taxon>
        <taxon>Pseudomonadati</taxon>
        <taxon>Bacteroidota</taxon>
        <taxon>Chitinophagia</taxon>
        <taxon>Chitinophagales</taxon>
        <taxon>Chitinophagaceae</taxon>
        <taxon>Chitinophaga</taxon>
    </lineage>
</organism>
<keyword evidence="2" id="KW-1185">Reference proteome</keyword>
<evidence type="ECO:0000313" key="2">
    <source>
        <dbReference type="Proteomes" id="UP001162741"/>
    </source>
</evidence>
<proteinExistence type="predicted"/>
<protein>
    <submittedName>
        <fullName evidence="1">Uncharacterized protein</fullName>
    </submittedName>
</protein>
<dbReference type="EMBL" id="CP107006">
    <property type="protein sequence ID" value="UYQ94946.1"/>
    <property type="molecule type" value="Genomic_DNA"/>
</dbReference>
<dbReference type="RefSeq" id="WP_264282757.1">
    <property type="nucleotide sequence ID" value="NZ_CP107006.1"/>
</dbReference>
<reference evidence="1" key="1">
    <citation type="submission" date="2022-10" db="EMBL/GenBank/DDBJ databases">
        <title>Chitinophaga sp. nov., isolated from soil.</title>
        <authorList>
            <person name="Jeon C.O."/>
        </authorList>
    </citation>
    <scope>NUCLEOTIDE SEQUENCE</scope>
    <source>
        <strain evidence="1">R8</strain>
    </source>
</reference>
<accession>A0ABY6J9H8</accession>
<dbReference type="Proteomes" id="UP001162741">
    <property type="component" value="Chromosome"/>
</dbReference>
<evidence type="ECO:0000313" key="1">
    <source>
        <dbReference type="EMBL" id="UYQ94946.1"/>
    </source>
</evidence>
<name>A0ABY6J9H8_9BACT</name>
<gene>
    <name evidence="1" type="ORF">MKQ68_07545</name>
</gene>